<organism evidence="1">
    <name type="scientific">Bradyrhizobium diazoefficiens</name>
    <dbReference type="NCBI Taxonomy" id="1355477"/>
    <lineage>
        <taxon>Bacteria</taxon>
        <taxon>Pseudomonadati</taxon>
        <taxon>Pseudomonadota</taxon>
        <taxon>Alphaproteobacteria</taxon>
        <taxon>Hyphomicrobiales</taxon>
        <taxon>Nitrobacteraceae</taxon>
        <taxon>Bradyrhizobium</taxon>
    </lineage>
</organism>
<dbReference type="AlphaFoldDB" id="A0A810BJ77"/>
<dbReference type="SUPFAM" id="SSF51197">
    <property type="entry name" value="Clavaminate synthase-like"/>
    <property type="match status" value="1"/>
</dbReference>
<dbReference type="GeneID" id="93018086"/>
<accession>A0A810BJ77</accession>
<protein>
    <recommendedName>
        <fullName evidence="2">Phytanoyl-CoA dioxygenase</fullName>
    </recommendedName>
</protein>
<dbReference type="RefSeq" id="WP_236842104.1">
    <property type="nucleotide sequence ID" value="NZ_CP032617.1"/>
</dbReference>
<dbReference type="EMBL" id="AP023097">
    <property type="protein sequence ID" value="BCE76287.1"/>
    <property type="molecule type" value="Genomic_DNA"/>
</dbReference>
<evidence type="ECO:0008006" key="2">
    <source>
        <dbReference type="Google" id="ProtNLM"/>
    </source>
</evidence>
<gene>
    <name evidence="1" type="ORF">XF8B_63980</name>
</gene>
<reference evidence="1" key="1">
    <citation type="submission" date="2020-05" db="EMBL/GenBank/DDBJ databases">
        <title>Complete genome sequence of Bradyrhizobium diazoefficiens XF8 isolated from soybean nodule.</title>
        <authorList>
            <person name="Noda R."/>
            <person name="Kakizaki K."/>
            <person name="Minamisawa K."/>
        </authorList>
    </citation>
    <scope>NUCLEOTIDE SEQUENCE</scope>
    <source>
        <strain evidence="1">XF8</strain>
    </source>
</reference>
<sequence>MSRDPAPTKVDPLKGEQAAALDRDGYLLLRGAVPAAWRDGLRAAFESGVGTGDQWAAPRGAGWRHALVDLDPTVQRTCRLPPLLAAATSPCIAMAPA</sequence>
<name>A0A810BJ77_9BRAD</name>
<evidence type="ECO:0000313" key="1">
    <source>
        <dbReference type="EMBL" id="BCE76287.1"/>
    </source>
</evidence>
<dbReference type="Gene3D" id="2.60.120.620">
    <property type="entry name" value="q2cbj1_9rhob like domain"/>
    <property type="match status" value="1"/>
</dbReference>
<proteinExistence type="predicted"/>